<dbReference type="PROSITE" id="PS51257">
    <property type="entry name" value="PROKAR_LIPOPROTEIN"/>
    <property type="match status" value="1"/>
</dbReference>
<evidence type="ECO:0000256" key="1">
    <source>
        <dbReference type="SAM" id="SignalP"/>
    </source>
</evidence>
<sequence>MSIGRVLLIAAMSAQLLSGCAGGGSANAIQATEPKRLHAKASVSDLVLCLKNRLGEDANVIAFPEPGRVDIRVGRARDPDNRYFHLISLRRSQDGTDIEIRSSGEWHPLMSAGRISGMVEDCAPGTAR</sequence>
<dbReference type="EMBL" id="JARJLM010000619">
    <property type="protein sequence ID" value="MDF3838670.1"/>
    <property type="molecule type" value="Genomic_DNA"/>
</dbReference>
<organism evidence="2 3">
    <name type="scientific">Cupriavidus basilensis</name>
    <dbReference type="NCBI Taxonomy" id="68895"/>
    <lineage>
        <taxon>Bacteria</taxon>
        <taxon>Pseudomonadati</taxon>
        <taxon>Pseudomonadota</taxon>
        <taxon>Betaproteobacteria</taxon>
        <taxon>Burkholderiales</taxon>
        <taxon>Burkholderiaceae</taxon>
        <taxon>Cupriavidus</taxon>
    </lineage>
</organism>
<dbReference type="Proteomes" id="UP001216674">
    <property type="component" value="Unassembled WGS sequence"/>
</dbReference>
<protein>
    <recommendedName>
        <fullName evidence="4">Lipoprotein</fullName>
    </recommendedName>
</protein>
<reference evidence="2 3" key="1">
    <citation type="submission" date="2023-03" db="EMBL/GenBank/DDBJ databases">
        <title>Draft assemblies of triclosan tolerant bacteria isolated from returned activated sludge.</title>
        <authorList>
            <person name="Van Hamelsveld S."/>
        </authorList>
    </citation>
    <scope>NUCLEOTIDE SEQUENCE [LARGE SCALE GENOMIC DNA]</scope>
    <source>
        <strain evidence="2 3">GW210010_S58</strain>
    </source>
</reference>
<feature type="signal peptide" evidence="1">
    <location>
        <begin position="1"/>
        <end position="23"/>
    </location>
</feature>
<keyword evidence="3" id="KW-1185">Reference proteome</keyword>
<comment type="caution">
    <text evidence="2">The sequence shown here is derived from an EMBL/GenBank/DDBJ whole genome shotgun (WGS) entry which is preliminary data.</text>
</comment>
<evidence type="ECO:0000313" key="2">
    <source>
        <dbReference type="EMBL" id="MDF3838670.1"/>
    </source>
</evidence>
<keyword evidence="1" id="KW-0732">Signal</keyword>
<dbReference type="RefSeq" id="WP_276268569.1">
    <property type="nucleotide sequence ID" value="NZ_JARJLM010000619.1"/>
</dbReference>
<feature type="chain" id="PRO_5045093532" description="Lipoprotein" evidence="1">
    <location>
        <begin position="24"/>
        <end position="128"/>
    </location>
</feature>
<evidence type="ECO:0000313" key="3">
    <source>
        <dbReference type="Proteomes" id="UP001216674"/>
    </source>
</evidence>
<proteinExistence type="predicted"/>
<evidence type="ECO:0008006" key="4">
    <source>
        <dbReference type="Google" id="ProtNLM"/>
    </source>
</evidence>
<gene>
    <name evidence="2" type="ORF">P3W85_37905</name>
</gene>
<name>A0ABT6B1B3_9BURK</name>
<accession>A0ABT6B1B3</accession>